<dbReference type="CDD" id="cd18186">
    <property type="entry name" value="BTB_POZ_ZBTB_KLHL-like"/>
    <property type="match status" value="1"/>
</dbReference>
<reference evidence="4" key="2">
    <citation type="submission" date="2019-10" db="EMBL/GenBank/DDBJ databases">
        <title>Conservation and host-specific expression of non-tandemly repeated heterogenous ribosome RNA gene in arbuscular mycorrhizal fungi.</title>
        <authorList>
            <person name="Maeda T."/>
            <person name="Kobayashi Y."/>
            <person name="Nakagawa T."/>
            <person name="Ezawa T."/>
            <person name="Yamaguchi K."/>
            <person name="Bino T."/>
            <person name="Nishimoto Y."/>
            <person name="Shigenobu S."/>
            <person name="Kawaguchi M."/>
        </authorList>
    </citation>
    <scope>NUCLEOTIDE SEQUENCE</scope>
    <source>
        <strain evidence="4">HR1</strain>
    </source>
</reference>
<dbReference type="PANTHER" id="PTHR24410:SF23">
    <property type="entry name" value="BTB DOMAIN-CONTAINING PROTEIN-RELATED"/>
    <property type="match status" value="1"/>
</dbReference>
<evidence type="ECO:0000259" key="1">
    <source>
        <dbReference type="PROSITE" id="PS50097"/>
    </source>
</evidence>
<dbReference type="SUPFAM" id="SSF54695">
    <property type="entry name" value="POZ domain"/>
    <property type="match status" value="1"/>
</dbReference>
<evidence type="ECO:0000313" key="3">
    <source>
        <dbReference type="EMBL" id="GBC02014.1"/>
    </source>
</evidence>
<dbReference type="Proteomes" id="UP000615446">
    <property type="component" value="Unassembled WGS sequence"/>
</dbReference>
<dbReference type="PROSITE" id="PS51886">
    <property type="entry name" value="TLDC"/>
    <property type="match status" value="1"/>
</dbReference>
<feature type="domain" description="BTB" evidence="1">
    <location>
        <begin position="23"/>
        <end position="94"/>
    </location>
</feature>
<comment type="caution">
    <text evidence="3">The sequence shown here is derived from an EMBL/GenBank/DDBJ whole genome shotgun (WGS) entry which is preliminary data.</text>
</comment>
<dbReference type="InterPro" id="IPR006571">
    <property type="entry name" value="TLDc_dom"/>
</dbReference>
<evidence type="ECO:0000313" key="5">
    <source>
        <dbReference type="Proteomes" id="UP000247702"/>
    </source>
</evidence>
<accession>A0A2Z6RIK7</accession>
<dbReference type="Gene3D" id="3.30.710.10">
    <property type="entry name" value="Potassium Channel Kv1.1, Chain A"/>
    <property type="match status" value="1"/>
</dbReference>
<evidence type="ECO:0000259" key="2">
    <source>
        <dbReference type="PROSITE" id="PS51886"/>
    </source>
</evidence>
<dbReference type="EMBL" id="BLAL01000053">
    <property type="protein sequence ID" value="GES81033.1"/>
    <property type="molecule type" value="Genomic_DNA"/>
</dbReference>
<reference evidence="3 5" key="1">
    <citation type="submission" date="2017-11" db="EMBL/GenBank/DDBJ databases">
        <title>The genome of Rhizophagus clarus HR1 reveals common genetic basis of auxotrophy among arbuscular mycorrhizal fungi.</title>
        <authorList>
            <person name="Kobayashi Y."/>
        </authorList>
    </citation>
    <scope>NUCLEOTIDE SEQUENCE [LARGE SCALE GENOMIC DNA]</scope>
    <source>
        <strain evidence="3 5">HR1</strain>
    </source>
</reference>
<dbReference type="EMBL" id="BEXD01003791">
    <property type="protein sequence ID" value="GBC02014.1"/>
    <property type="molecule type" value="Genomic_DNA"/>
</dbReference>
<name>A0A2Z6RIK7_9GLOM</name>
<dbReference type="Gene3D" id="1.25.40.420">
    <property type="match status" value="1"/>
</dbReference>
<dbReference type="InterPro" id="IPR000210">
    <property type="entry name" value="BTB/POZ_dom"/>
</dbReference>
<dbReference type="Pfam" id="PF07534">
    <property type="entry name" value="TLD"/>
    <property type="match status" value="1"/>
</dbReference>
<dbReference type="AlphaFoldDB" id="A0A2Z6RIK7"/>
<feature type="domain" description="TLDc" evidence="2">
    <location>
        <begin position="294"/>
        <end position="463"/>
    </location>
</feature>
<dbReference type="PROSITE" id="PS50097">
    <property type="entry name" value="BTB"/>
    <property type="match status" value="1"/>
</dbReference>
<gene>
    <name evidence="4" type="ORF">RCL2_000829600</name>
    <name evidence="3" type="ORF">RclHR1_04410007</name>
</gene>
<protein>
    <submittedName>
        <fullName evidence="4">BTB/POZ domain-containing protein</fullName>
    </submittedName>
</protein>
<sequence>MSYKFWEIAINDYEKLLETGERSDVIIYVGENEKEFHAHSVILCVRSEYFRAAFSKNWAEKKDGKLIFKKPNIESNLFQIILRFIYCGDVDLTKLQGPEVLKLLIAVDELDIQPLIPCIQEYITKNKSDFLNQNPIEILEIVYQHEKFTELWNFCLDKICEEPEKLINSDKFISLKAPLLELLLKRDDFGLDEIIIWEGLIKWGLAQNPTISQDVKIWNKEQFTIMERTLHKFIPLVRFYHIPSDVFFYKVLPYKKLLPKQLVYEITEYNMVPDKKSIINIQSSRQSKLKFGSSIIDFRHFTVFASWIDEKNNLYYNSKNIPYHFDLLYRASRNGIDTLQFHNKCNDKGATIVIAKVKGTDRIVGGYNPLMWDSSNSTKSTTDSFIFSFTDKKDISTAIIGRVNYAKYAIYCYRDHGPAFGPGYDLYYNNLYRKWHCSQEYYYPIYLPFTEFVSDDYEVFQVIKK</sequence>
<dbReference type="OrthoDB" id="6359816at2759"/>
<dbReference type="Proteomes" id="UP000247702">
    <property type="component" value="Unassembled WGS sequence"/>
</dbReference>
<dbReference type="Pfam" id="PF00651">
    <property type="entry name" value="BTB"/>
    <property type="match status" value="1"/>
</dbReference>
<dbReference type="SMART" id="SM00225">
    <property type="entry name" value="BTB"/>
    <property type="match status" value="1"/>
</dbReference>
<organism evidence="3 5">
    <name type="scientific">Rhizophagus clarus</name>
    <dbReference type="NCBI Taxonomy" id="94130"/>
    <lineage>
        <taxon>Eukaryota</taxon>
        <taxon>Fungi</taxon>
        <taxon>Fungi incertae sedis</taxon>
        <taxon>Mucoromycota</taxon>
        <taxon>Glomeromycotina</taxon>
        <taxon>Glomeromycetes</taxon>
        <taxon>Glomerales</taxon>
        <taxon>Glomeraceae</taxon>
        <taxon>Rhizophagus</taxon>
    </lineage>
</organism>
<dbReference type="PANTHER" id="PTHR24410">
    <property type="entry name" value="HL07962P-RELATED"/>
    <property type="match status" value="1"/>
</dbReference>
<proteinExistence type="predicted"/>
<dbReference type="InterPro" id="IPR011333">
    <property type="entry name" value="SKP1/BTB/POZ_sf"/>
</dbReference>
<evidence type="ECO:0000313" key="4">
    <source>
        <dbReference type="EMBL" id="GES81033.1"/>
    </source>
</evidence>
<dbReference type="InterPro" id="IPR051481">
    <property type="entry name" value="BTB-POZ/Galectin-3-binding"/>
</dbReference>
<keyword evidence="5" id="KW-1185">Reference proteome</keyword>